<dbReference type="EMBL" id="WWEN01000003">
    <property type="protein sequence ID" value="MYM55110.1"/>
    <property type="molecule type" value="Genomic_DNA"/>
</dbReference>
<keyword evidence="2" id="KW-0378">Hydrolase</keyword>
<dbReference type="Pfam" id="PF00144">
    <property type="entry name" value="Beta-lactamase"/>
    <property type="match status" value="1"/>
</dbReference>
<dbReference type="InterPro" id="IPR050789">
    <property type="entry name" value="Diverse_Enzym_Activities"/>
</dbReference>
<dbReference type="InterPro" id="IPR001466">
    <property type="entry name" value="Beta-lactam-related"/>
</dbReference>
<reference evidence="2 3" key="1">
    <citation type="submission" date="2020-01" db="EMBL/GenBank/DDBJ databases">
        <authorList>
            <person name="Chen S."/>
        </authorList>
    </citation>
    <scope>NUCLEOTIDE SEQUENCE [LARGE SCALE GENOMIC DNA]</scope>
    <source>
        <strain evidence="2 3">GS-10</strain>
    </source>
</reference>
<accession>A0A6L8LKU0</accession>
<evidence type="ECO:0000259" key="1">
    <source>
        <dbReference type="Pfam" id="PF00144"/>
    </source>
</evidence>
<dbReference type="GO" id="GO:0016787">
    <property type="term" value="F:hydrolase activity"/>
    <property type="evidence" value="ECO:0007669"/>
    <property type="project" value="UniProtKB-KW"/>
</dbReference>
<evidence type="ECO:0000313" key="2">
    <source>
        <dbReference type="EMBL" id="MYM55110.1"/>
    </source>
</evidence>
<proteinExistence type="predicted"/>
<keyword evidence="3" id="KW-1185">Reference proteome</keyword>
<dbReference type="Gene3D" id="3.40.710.10">
    <property type="entry name" value="DD-peptidase/beta-lactamase superfamily"/>
    <property type="match status" value="1"/>
</dbReference>
<dbReference type="SUPFAM" id="SSF56601">
    <property type="entry name" value="beta-lactamase/transpeptidase-like"/>
    <property type="match status" value="1"/>
</dbReference>
<dbReference type="PANTHER" id="PTHR43283">
    <property type="entry name" value="BETA-LACTAMASE-RELATED"/>
    <property type="match status" value="1"/>
</dbReference>
<dbReference type="AlphaFoldDB" id="A0A6L8LKU0"/>
<dbReference type="PANTHER" id="PTHR43283:SF18">
    <property type="match status" value="1"/>
</dbReference>
<protein>
    <submittedName>
        <fullName evidence="2">Serine hydrolase</fullName>
    </submittedName>
</protein>
<evidence type="ECO:0000313" key="3">
    <source>
        <dbReference type="Proteomes" id="UP000479043"/>
    </source>
</evidence>
<feature type="domain" description="Beta-lactamase-related" evidence="1">
    <location>
        <begin position="34"/>
        <end position="290"/>
    </location>
</feature>
<name>A0A6L8LKU0_9RHOB</name>
<dbReference type="Proteomes" id="UP000479043">
    <property type="component" value="Unassembled WGS sequence"/>
</dbReference>
<organism evidence="2 3">
    <name type="scientific">Thalassovita mangrovi</name>
    <dbReference type="NCBI Taxonomy" id="2692236"/>
    <lineage>
        <taxon>Bacteria</taxon>
        <taxon>Pseudomonadati</taxon>
        <taxon>Pseudomonadota</taxon>
        <taxon>Alphaproteobacteria</taxon>
        <taxon>Rhodobacterales</taxon>
        <taxon>Roseobacteraceae</taxon>
        <taxon>Thalassovita</taxon>
    </lineage>
</organism>
<dbReference type="InterPro" id="IPR012338">
    <property type="entry name" value="Beta-lactam/transpept-like"/>
</dbReference>
<sequence length="302" mass="32547">MTASDHLGPMKAPRFISAALDDTGTLWRDEAPSAVLPWWSFTKTAIAACLLLRAEEGALDLDAPMQGHPFTLRHLMAHISGLRDYGTVGRYRAAVEAGEAPWPVARMLEEAHADDLLGKPGSVWRYSNIGYMLLRFALEVSEGADLEQIVTRRLARPLGLQTVRLARSPRDFEGLVWDSGGYHPGWVYHGCLIGSAADAARMLHGILAGGLLPPRLVEEMSTPYMQGGAIAGRIWQRTGYGLGLMIGQSEGDVPILGHAGGGPFSANLVAHFPDQGLTVASFVQGSDETPAEWEALRVAASR</sequence>
<comment type="caution">
    <text evidence="2">The sequence shown here is derived from an EMBL/GenBank/DDBJ whole genome shotgun (WGS) entry which is preliminary data.</text>
</comment>
<gene>
    <name evidence="2" type="ORF">GR167_07325</name>
</gene>